<evidence type="ECO:0000256" key="1">
    <source>
        <dbReference type="SAM" id="Phobius"/>
    </source>
</evidence>
<evidence type="ECO:0000313" key="2">
    <source>
        <dbReference type="EMBL" id="GGO26310.1"/>
    </source>
</evidence>
<evidence type="ECO:0000313" key="3">
    <source>
        <dbReference type="Proteomes" id="UP000598196"/>
    </source>
</evidence>
<protein>
    <submittedName>
        <fullName evidence="2">Uncharacterized protein</fullName>
    </submittedName>
</protein>
<dbReference type="AlphaFoldDB" id="A0A917YJ21"/>
<dbReference type="RefSeq" id="WP_146285541.1">
    <property type="nucleotide sequence ID" value="NZ_BMLP01000001.1"/>
</dbReference>
<dbReference type="OrthoDB" id="7864204at2"/>
<comment type="caution">
    <text evidence="2">The sequence shown here is derived from an EMBL/GenBank/DDBJ whole genome shotgun (WGS) entry which is preliminary data.</text>
</comment>
<keyword evidence="1" id="KW-0472">Membrane</keyword>
<feature type="transmembrane region" description="Helical" evidence="1">
    <location>
        <begin position="53"/>
        <end position="75"/>
    </location>
</feature>
<accession>A0A917YJ21</accession>
<reference evidence="2 3" key="1">
    <citation type="journal article" date="2014" name="Int. J. Syst. Evol. Microbiol.">
        <title>Complete genome sequence of Corynebacterium casei LMG S-19264T (=DSM 44701T), isolated from a smear-ripened cheese.</title>
        <authorList>
            <consortium name="US DOE Joint Genome Institute (JGI-PGF)"/>
            <person name="Walter F."/>
            <person name="Albersmeier A."/>
            <person name="Kalinowski J."/>
            <person name="Ruckert C."/>
        </authorList>
    </citation>
    <scope>NUCLEOTIDE SEQUENCE [LARGE SCALE GENOMIC DNA]</scope>
    <source>
        <strain evidence="2 3">CGMCC 1.7029</strain>
    </source>
</reference>
<keyword evidence="1" id="KW-1133">Transmembrane helix</keyword>
<dbReference type="Proteomes" id="UP000598196">
    <property type="component" value="Unassembled WGS sequence"/>
</dbReference>
<keyword evidence="1" id="KW-0812">Transmembrane</keyword>
<keyword evidence="3" id="KW-1185">Reference proteome</keyword>
<sequence>MTTLPVNAPSGAERLPIIGFIARDIARDINVVFYLLTIFVTLVVLAVKTWGVVALAMTALAFVPVMFVILICITLG</sequence>
<name>A0A917YJ21_9RHOB</name>
<proteinExistence type="predicted"/>
<dbReference type="EMBL" id="BMLP01000001">
    <property type="protein sequence ID" value="GGO26310.1"/>
    <property type="molecule type" value="Genomic_DNA"/>
</dbReference>
<feature type="transmembrane region" description="Helical" evidence="1">
    <location>
        <begin position="29"/>
        <end position="47"/>
    </location>
</feature>
<gene>
    <name evidence="2" type="ORF">GCM10010991_06870</name>
</gene>
<organism evidence="2 3">
    <name type="scientific">Gemmobacter aquaticus</name>
    <dbReference type="NCBI Taxonomy" id="490185"/>
    <lineage>
        <taxon>Bacteria</taxon>
        <taxon>Pseudomonadati</taxon>
        <taxon>Pseudomonadota</taxon>
        <taxon>Alphaproteobacteria</taxon>
        <taxon>Rhodobacterales</taxon>
        <taxon>Paracoccaceae</taxon>
        <taxon>Gemmobacter</taxon>
    </lineage>
</organism>